<gene>
    <name evidence="2" type="ORF">O1Q84_09115</name>
    <name evidence="3" type="ORF">O1Q84_10050</name>
</gene>
<sequence>MLYYFFVAVIYTLPALLTLIHDKITYGQALIKGVTFNRLLACYGIYMLGLLFYTVWEPIDFYVGASCSFPPIADWCGGFWYSLGLDIETWLLPVSLVTALISQVIYIHYIDNLNKLGSGE</sequence>
<keyword evidence="1" id="KW-0812">Transmembrane</keyword>
<accession>A0AA47JDM8</accession>
<keyword evidence="1" id="KW-0472">Membrane</keyword>
<dbReference type="EMBL" id="CP114194">
    <property type="protein sequence ID" value="WAT89009.1"/>
    <property type="molecule type" value="Genomic_DNA"/>
</dbReference>
<evidence type="ECO:0000256" key="1">
    <source>
        <dbReference type="SAM" id="Phobius"/>
    </source>
</evidence>
<evidence type="ECO:0000313" key="3">
    <source>
        <dbReference type="EMBL" id="WAT89009.1"/>
    </source>
</evidence>
<dbReference type="EMBL" id="CP114194">
    <property type="protein sequence ID" value="WAT88863.1"/>
    <property type="molecule type" value="Genomic_DNA"/>
</dbReference>
<dbReference type="Proteomes" id="UP001156560">
    <property type="component" value="Chromosome 1"/>
</dbReference>
<feature type="transmembrane region" description="Helical" evidence="1">
    <location>
        <begin position="6"/>
        <end position="24"/>
    </location>
</feature>
<reference evidence="2" key="1">
    <citation type="submission" date="2022-12" db="EMBL/GenBank/DDBJ databases">
        <title>Vibrio parahaemolyticus become highly virulent by producing novel Tc toxins.</title>
        <authorList>
            <person name="Yang F."/>
            <person name="You Y."/>
            <person name="Lai Q."/>
            <person name="Xu L."/>
            <person name="Li F."/>
        </authorList>
    </citation>
    <scope>NUCLEOTIDE SEQUENCE</scope>
    <source>
        <strain evidence="2">Vp-HL-202005</strain>
    </source>
</reference>
<evidence type="ECO:0000313" key="4">
    <source>
        <dbReference type="Proteomes" id="UP001156560"/>
    </source>
</evidence>
<dbReference type="RefSeq" id="WP_069536168.1">
    <property type="nucleotide sequence ID" value="NZ_CP040101.1"/>
</dbReference>
<name>A0AA47JDM8_VIBPH</name>
<feature type="transmembrane region" description="Helical" evidence="1">
    <location>
        <begin position="90"/>
        <end position="110"/>
    </location>
</feature>
<evidence type="ECO:0000313" key="2">
    <source>
        <dbReference type="EMBL" id="WAT88863.1"/>
    </source>
</evidence>
<protein>
    <submittedName>
        <fullName evidence="2">Uncharacterized protein</fullName>
    </submittedName>
</protein>
<dbReference type="AlphaFoldDB" id="A0AA47JDM8"/>
<organism evidence="2 4">
    <name type="scientific">Vibrio parahaemolyticus</name>
    <dbReference type="NCBI Taxonomy" id="670"/>
    <lineage>
        <taxon>Bacteria</taxon>
        <taxon>Pseudomonadati</taxon>
        <taxon>Pseudomonadota</taxon>
        <taxon>Gammaproteobacteria</taxon>
        <taxon>Vibrionales</taxon>
        <taxon>Vibrionaceae</taxon>
        <taxon>Vibrio</taxon>
    </lineage>
</organism>
<feature type="transmembrane region" description="Helical" evidence="1">
    <location>
        <begin position="36"/>
        <end position="56"/>
    </location>
</feature>
<keyword evidence="1" id="KW-1133">Transmembrane helix</keyword>
<proteinExistence type="predicted"/>